<feature type="compositionally biased region" description="Polar residues" evidence="1">
    <location>
        <begin position="260"/>
        <end position="274"/>
    </location>
</feature>
<feature type="domain" description="F-box" evidence="2">
    <location>
        <begin position="11"/>
        <end position="73"/>
    </location>
</feature>
<evidence type="ECO:0000313" key="3">
    <source>
        <dbReference type="EMBL" id="KAF5373766.1"/>
    </source>
</evidence>
<feature type="region of interest" description="Disordered" evidence="1">
    <location>
        <begin position="325"/>
        <end position="396"/>
    </location>
</feature>
<dbReference type="InterPro" id="IPR001810">
    <property type="entry name" value="F-box_dom"/>
</dbReference>
<sequence>MSSYTDPTEDRTTIFTLPTEIIDQILCSCALYDFPEAIAALSQTCQYFRNLIYSQDSDTNGTAGCGGHLWREVFLTTFDDPRHVLQAMKMPSNQKDEHSFAFDWRMEFQRRIQARAMFRPSALLNTKTVSEPALLAPALLAQSLKAIASIISGSLPSFPVNEDSDLVETVPKSSNLAWMNRLLSNGYPLLLTHKLLGRSPLPLAASRSQQDDCGILEVGWDVSDPGQTFYKIVAQSGFRPLVPTPASKVASTSEPLFSNLDVDNTSYPGTTSFGEPRRSSQTESTISRPVLLSAERQRQMARVNARRRVYNLSFLSQDRLWGPFLPYSENPSPSDVQRKSKAKEKVFSEDGRGKSVALKDGGKDKAATATESEDTDARHGLCETEDAGPSHVAGGEVKHRSIETEEFEVTSLEVADADNAESSGFNMTPREMVPAGVMRAIVTNFGVFFQDSMFEGEDPDQDQDYEIAADRETEDDDDDDGHTHNLILNLFDFIDHDADENGEGDLDYEPQDEDEESEEAELDEDDFATALFNGPVHEPQTRSQDPLHPTFPHLIKPDWAFLASARLIVEENLRERYKEAKADLDRVHFGGNDNTTMPPGWPWFTSVAAIEGTRAFLEMVGLADDGQTSDEGTSPAAADDRDERRCRGLESLRMGTMPGFWNGWNRSEAESDQVHDEGFSTAEQAADEDKVDGFDWANVSGGIWLRAVCWMDYRDLLFHNLRINRPTAQAASIHRDIEDIQETCRVFSITLRITGYERVKSPLSLPSASTNTLSSSVVHGQSSRDKGKKKASDTQSNVMADYDPLVYLLPVIHFAGEFVGSDVDASTRRRARGTVRMIGQGAVRWNMISSEGGTPDRDEWTMEGVQIGGVGSALGYVGLWTGASHERADPIGPTWAWKVK</sequence>
<feature type="region of interest" description="Disordered" evidence="1">
    <location>
        <begin position="499"/>
        <end position="522"/>
    </location>
</feature>
<comment type="caution">
    <text evidence="3">The sequence shown here is derived from an EMBL/GenBank/DDBJ whole genome shotgun (WGS) entry which is preliminary data.</text>
</comment>
<dbReference type="AlphaFoldDB" id="A0A8H5GZ65"/>
<evidence type="ECO:0000313" key="4">
    <source>
        <dbReference type="Proteomes" id="UP000559256"/>
    </source>
</evidence>
<evidence type="ECO:0000256" key="1">
    <source>
        <dbReference type="SAM" id="MobiDB-lite"/>
    </source>
</evidence>
<dbReference type="InterPro" id="IPR036047">
    <property type="entry name" value="F-box-like_dom_sf"/>
</dbReference>
<name>A0A8H5GZ65_9AGAR</name>
<evidence type="ECO:0000259" key="2">
    <source>
        <dbReference type="PROSITE" id="PS50181"/>
    </source>
</evidence>
<dbReference type="OrthoDB" id="3226064at2759"/>
<accession>A0A8H5GZ65</accession>
<dbReference type="SUPFAM" id="SSF81383">
    <property type="entry name" value="F-box domain"/>
    <property type="match status" value="1"/>
</dbReference>
<dbReference type="EMBL" id="JAACJM010000003">
    <property type="protein sequence ID" value="KAF5373766.1"/>
    <property type="molecule type" value="Genomic_DNA"/>
</dbReference>
<feature type="compositionally biased region" description="Basic and acidic residues" evidence="1">
    <location>
        <begin position="343"/>
        <end position="353"/>
    </location>
</feature>
<reference evidence="3 4" key="1">
    <citation type="journal article" date="2020" name="ISME J.">
        <title>Uncovering the hidden diversity of litter-decomposition mechanisms in mushroom-forming fungi.</title>
        <authorList>
            <person name="Floudas D."/>
            <person name="Bentzer J."/>
            <person name="Ahren D."/>
            <person name="Johansson T."/>
            <person name="Persson P."/>
            <person name="Tunlid A."/>
        </authorList>
    </citation>
    <scope>NUCLEOTIDE SEQUENCE [LARGE SCALE GENOMIC DNA]</scope>
    <source>
        <strain evidence="3 4">CBS 291.85</strain>
    </source>
</reference>
<feature type="region of interest" description="Disordered" evidence="1">
    <location>
        <begin position="624"/>
        <end position="643"/>
    </location>
</feature>
<dbReference type="PROSITE" id="PS50181">
    <property type="entry name" value="FBOX"/>
    <property type="match status" value="1"/>
</dbReference>
<gene>
    <name evidence="3" type="ORF">D9758_000851</name>
</gene>
<feature type="compositionally biased region" description="Polar residues" evidence="1">
    <location>
        <begin position="766"/>
        <end position="781"/>
    </location>
</feature>
<feature type="region of interest" description="Disordered" evidence="1">
    <location>
        <begin position="766"/>
        <end position="795"/>
    </location>
</feature>
<feature type="region of interest" description="Disordered" evidence="1">
    <location>
        <begin position="260"/>
        <end position="287"/>
    </location>
</feature>
<organism evidence="3 4">
    <name type="scientific">Tetrapyrgos nigripes</name>
    <dbReference type="NCBI Taxonomy" id="182062"/>
    <lineage>
        <taxon>Eukaryota</taxon>
        <taxon>Fungi</taxon>
        <taxon>Dikarya</taxon>
        <taxon>Basidiomycota</taxon>
        <taxon>Agaricomycotina</taxon>
        <taxon>Agaricomycetes</taxon>
        <taxon>Agaricomycetidae</taxon>
        <taxon>Agaricales</taxon>
        <taxon>Marasmiineae</taxon>
        <taxon>Marasmiaceae</taxon>
        <taxon>Tetrapyrgos</taxon>
    </lineage>
</organism>
<proteinExistence type="predicted"/>
<keyword evidence="4" id="KW-1185">Reference proteome</keyword>
<protein>
    <recommendedName>
        <fullName evidence="2">F-box domain-containing protein</fullName>
    </recommendedName>
</protein>
<dbReference type="Proteomes" id="UP000559256">
    <property type="component" value="Unassembled WGS sequence"/>
</dbReference>